<proteinExistence type="predicted"/>
<keyword evidence="1" id="KW-0472">Membrane</keyword>
<comment type="caution">
    <text evidence="2">The sequence shown here is derived from an EMBL/GenBank/DDBJ whole genome shotgun (WGS) entry which is preliminary data.</text>
</comment>
<keyword evidence="1" id="KW-0812">Transmembrane</keyword>
<sequence length="79" mass="8468">MENVEGRLGYHHTEDKLVQASNRVRCKQAKISVVTSMAAILTGFNVDALADSVIGPVMVAGGIAAGFVNIYLLKKYSTK</sequence>
<organism evidence="2 3">
    <name type="scientific">Enterococcus pallens ATCC BAA-351</name>
    <dbReference type="NCBI Taxonomy" id="1158607"/>
    <lineage>
        <taxon>Bacteria</taxon>
        <taxon>Bacillati</taxon>
        <taxon>Bacillota</taxon>
        <taxon>Bacilli</taxon>
        <taxon>Lactobacillales</taxon>
        <taxon>Enterococcaceae</taxon>
        <taxon>Enterococcus</taxon>
    </lineage>
</organism>
<accession>R2QGT4</accession>
<evidence type="ECO:0000256" key="1">
    <source>
        <dbReference type="SAM" id="Phobius"/>
    </source>
</evidence>
<gene>
    <name evidence="2" type="ORF">UAU_02138</name>
</gene>
<dbReference type="Proteomes" id="UP000013782">
    <property type="component" value="Unassembled WGS sequence"/>
</dbReference>
<dbReference type="AlphaFoldDB" id="R2QGT4"/>
<dbReference type="HOGENOM" id="CLU_2600646_0_0_9"/>
<keyword evidence="1" id="KW-1133">Transmembrane helix</keyword>
<dbReference type="EMBL" id="AJAQ01000015">
    <property type="protein sequence ID" value="EOH94403.1"/>
    <property type="molecule type" value="Genomic_DNA"/>
</dbReference>
<evidence type="ECO:0000313" key="3">
    <source>
        <dbReference type="Proteomes" id="UP000013782"/>
    </source>
</evidence>
<dbReference type="RefSeq" id="WP_010757129.1">
    <property type="nucleotide sequence ID" value="NZ_ASWD01000001.1"/>
</dbReference>
<protein>
    <submittedName>
        <fullName evidence="2">Uncharacterized protein</fullName>
    </submittedName>
</protein>
<reference evidence="2 3" key="1">
    <citation type="submission" date="2013-02" db="EMBL/GenBank/DDBJ databases">
        <title>The Genome Sequence of Enterococcus pallens BAA-351.</title>
        <authorList>
            <consortium name="The Broad Institute Genome Sequencing Platform"/>
            <consortium name="The Broad Institute Genome Sequencing Center for Infectious Disease"/>
            <person name="Earl A.M."/>
            <person name="Gilmore M.S."/>
            <person name="Lebreton F."/>
            <person name="Walker B."/>
            <person name="Young S.K."/>
            <person name="Zeng Q."/>
            <person name="Gargeya S."/>
            <person name="Fitzgerald M."/>
            <person name="Haas B."/>
            <person name="Abouelleil A."/>
            <person name="Alvarado L."/>
            <person name="Arachchi H.M."/>
            <person name="Berlin A.M."/>
            <person name="Chapman S.B."/>
            <person name="Dewar J."/>
            <person name="Goldberg J."/>
            <person name="Griggs A."/>
            <person name="Gujja S."/>
            <person name="Hansen M."/>
            <person name="Howarth C."/>
            <person name="Imamovic A."/>
            <person name="Larimer J."/>
            <person name="McCowan C."/>
            <person name="Murphy C."/>
            <person name="Neiman D."/>
            <person name="Pearson M."/>
            <person name="Priest M."/>
            <person name="Roberts A."/>
            <person name="Saif S."/>
            <person name="Shea T."/>
            <person name="Sisk P."/>
            <person name="Sykes S."/>
            <person name="Wortman J."/>
            <person name="Nusbaum C."/>
            <person name="Birren B."/>
        </authorList>
    </citation>
    <scope>NUCLEOTIDE SEQUENCE [LARGE SCALE GENOMIC DNA]</scope>
    <source>
        <strain evidence="2 3">ATCC BAA-351</strain>
    </source>
</reference>
<keyword evidence="3" id="KW-1185">Reference proteome</keyword>
<dbReference type="PATRIC" id="fig|1158607.3.peg.2110"/>
<evidence type="ECO:0000313" key="2">
    <source>
        <dbReference type="EMBL" id="EOH94403.1"/>
    </source>
</evidence>
<name>R2QGT4_9ENTE</name>
<feature type="transmembrane region" description="Helical" evidence="1">
    <location>
        <begin position="53"/>
        <end position="73"/>
    </location>
</feature>